<organism evidence="1 2">
    <name type="scientific">Halobacterium phage ChaoS9</name>
    <dbReference type="NCBI Taxonomy" id="2847105"/>
    <lineage>
        <taxon>Viruses</taxon>
        <taxon>Duplodnaviria</taxon>
        <taxon>Heunggongvirae</taxon>
        <taxon>Uroviricota</taxon>
        <taxon>Caudoviricetes</taxon>
        <taxon>Vertoviridae</taxon>
        <taxon>Chaovirus</taxon>
        <taxon>Chaovirus bigenum</taxon>
        <taxon>Chaovirus ChaoS9</taxon>
    </lineage>
</organism>
<gene>
    <name evidence="1" type="ORF">ChaoS9_080</name>
</gene>
<dbReference type="EMBL" id="MK310226">
    <property type="protein sequence ID" value="QBI90023.1"/>
    <property type="molecule type" value="Genomic_DNA"/>
</dbReference>
<evidence type="ECO:0000313" key="2">
    <source>
        <dbReference type="Proteomes" id="UP000294095"/>
    </source>
</evidence>
<protein>
    <submittedName>
        <fullName evidence="1">Tail sheath protein</fullName>
    </submittedName>
</protein>
<name>A0A481V9E1_9CAUD</name>
<dbReference type="Proteomes" id="UP000294095">
    <property type="component" value="Segment"/>
</dbReference>
<reference evidence="2" key="1">
    <citation type="journal article" date="2019" name="Genes (Basel)">
        <title>Halobacterium salinarum virus ChaoS9, a Novel Halovirus Related to PhiH1 and PhiCh1.</title>
        <authorList>
            <person name="Dyall-Smith M."/>
            <person name="Palm P."/>
            <person name="Wanner G."/>
            <person name="Witte A."/>
            <person name="Oesterhelt D."/>
            <person name="Pfeiffer F."/>
        </authorList>
    </citation>
    <scope>NUCLEOTIDE SEQUENCE [LARGE SCALE GENOMIC DNA]</scope>
</reference>
<evidence type="ECO:0000313" key="1">
    <source>
        <dbReference type="EMBL" id="QBI90023.1"/>
    </source>
</evidence>
<accession>A0A481V9E1</accession>
<proteinExistence type="predicted"/>
<sequence length="434" mass="46168">MPTTVVDIDLTADIAARPRETLTDVVVIGTAADQPPGANFGELRQYARASEVSNDYGEDSDVLTTSEAIAEMGAQHWYVIVLEETAVQDENVDDGAAVENTPILGEVGVTADARDVVYSTETPPAAPNEGEVAVNTESGVVTTGDGTAATLSYSYVDWDDLQVVTAEGLDVAGLADVQAGRQHIGELNALATWADDADVGIVSPYLDARTVEDEFEAMQVAHDVGTYVQSGDLLTFVHKSDEDVGGYVLGQLARNDPWFDPFWDGEGYPFSSEPFRANLVGEPGEHGTFEGGDASNDGSGPTNVIIEPRDGTLVLSNSLTTAGTDSDFQFWDVARTQAFAARVVETALGDLRLQEDRIPFTDDGRTMISSEITAALSDYEGGADDPFTEVDVQVPAVDELSDDDRADRRWTGIGIDGTLSGNGHEFGLTLNVSI</sequence>
<keyword evidence="2" id="KW-1185">Reference proteome</keyword>